<evidence type="ECO:0000313" key="4">
    <source>
        <dbReference type="Proteomes" id="UP000323956"/>
    </source>
</evidence>
<organism evidence="2 4">
    <name type="scientific">Paracoccus thiocyanatus</name>
    <dbReference type="NCBI Taxonomy" id="34006"/>
    <lineage>
        <taxon>Bacteria</taxon>
        <taxon>Pseudomonadati</taxon>
        <taxon>Pseudomonadota</taxon>
        <taxon>Alphaproteobacteria</taxon>
        <taxon>Rhodobacterales</taxon>
        <taxon>Paracoccaceae</taxon>
        <taxon>Paracoccus</taxon>
    </lineage>
</organism>
<dbReference type="Pfam" id="PF09981">
    <property type="entry name" value="DUF2218"/>
    <property type="match status" value="1"/>
</dbReference>
<dbReference type="OrthoDB" id="9806511at2"/>
<dbReference type="EMBL" id="QFCQ01000004">
    <property type="protein sequence ID" value="RDW14689.1"/>
    <property type="molecule type" value="Genomic_DNA"/>
</dbReference>
<keyword evidence="3" id="KW-1185">Reference proteome</keyword>
<evidence type="ECO:0000313" key="2">
    <source>
        <dbReference type="EMBL" id="SIQ08944.1"/>
    </source>
</evidence>
<dbReference type="RefSeq" id="WP_115754351.1">
    <property type="nucleotide sequence ID" value="NZ_FTMK01000003.1"/>
</dbReference>
<dbReference type="Proteomes" id="UP000323956">
    <property type="component" value="Unassembled WGS sequence"/>
</dbReference>
<reference evidence="2 4" key="1">
    <citation type="submission" date="2017-01" db="EMBL/GenBank/DDBJ databases">
        <authorList>
            <person name="Varghese N."/>
            <person name="Submissions S."/>
        </authorList>
    </citation>
    <scope>NUCLEOTIDE SEQUENCE [LARGE SCALE GENOMIC DNA]</scope>
    <source>
        <strain evidence="2 4">ATCC 700171</strain>
    </source>
</reference>
<dbReference type="EMBL" id="FTMK01000003">
    <property type="protein sequence ID" value="SIQ08944.1"/>
    <property type="molecule type" value="Genomic_DNA"/>
</dbReference>
<accession>A0A1N6PX31</accession>
<dbReference type="PIRSF" id="PIRSF028291">
    <property type="entry name" value="UCP028291"/>
    <property type="match status" value="1"/>
</dbReference>
<reference evidence="1 3" key="2">
    <citation type="submission" date="2018-05" db="EMBL/GenBank/DDBJ databases">
        <title>Whole genome sequencing of Paracoccus thiocyanatus SST.</title>
        <authorList>
            <person name="Ghosh W."/>
            <person name="Rameez M.J."/>
            <person name="Roy C."/>
        </authorList>
    </citation>
    <scope>NUCLEOTIDE SEQUENCE [LARGE SCALE GENOMIC DNA]</scope>
    <source>
        <strain evidence="1 3">SST</strain>
    </source>
</reference>
<evidence type="ECO:0000313" key="3">
    <source>
        <dbReference type="Proteomes" id="UP000256679"/>
    </source>
</evidence>
<dbReference type="AlphaFoldDB" id="A0A1N6PX31"/>
<sequence length="98" mass="11249">MSQTVIVSTCRVATPNASRYLQQLCKHWAHKFEVEFDPTRGRIAMPEDRTITLAATPEALDIRLEAPEDTTAHMRHIVDSHVARFAFREELAFDWQPA</sequence>
<proteinExistence type="predicted"/>
<dbReference type="Gene3D" id="3.30.310.50">
    <property type="entry name" value="Alpha-D-phosphohexomutase, C-terminal domain"/>
    <property type="match status" value="1"/>
</dbReference>
<gene>
    <name evidence="1" type="ORF">DIE28_01465</name>
    <name evidence="2" type="ORF">SAMN05421641_103207</name>
</gene>
<dbReference type="InterPro" id="IPR014543">
    <property type="entry name" value="UCP028291"/>
</dbReference>
<name>A0A1N6PX31_9RHOB</name>
<evidence type="ECO:0000313" key="1">
    <source>
        <dbReference type="EMBL" id="RDW14689.1"/>
    </source>
</evidence>
<dbReference type="Proteomes" id="UP000256679">
    <property type="component" value="Unassembled WGS sequence"/>
</dbReference>
<protein>
    <submittedName>
        <fullName evidence="1">DUF2218 domain-containing protein</fullName>
    </submittedName>
</protein>